<protein>
    <recommendedName>
        <fullName evidence="4">PEP-utilising enzyme mobile domain-containing protein</fullName>
    </recommendedName>
</protein>
<evidence type="ECO:0000256" key="1">
    <source>
        <dbReference type="ARBA" id="ARBA00007837"/>
    </source>
</evidence>
<sequence length="365" mass="41169">MDLTKLYQTQISLTEWLEKIGHPQTDAIRVEDNSKRPRMKILNEIIGLPYDKPYNFSAREIADNALEFQKLLIEHGEELCALRLVPTVEGLPKLRNRGFKIKDSIPWFWEQKIDPDKYKVEVVPHSDKPLFSTIFIVNERGIYGEVVVGTHALLTQGFYGESRPITFAYDWSKWKFSEDNQKIVDHVLAIAKHLLVDDDNKRKEISSKLDVKFYHNYLAGYFETIINEDTGLWFIDYNRILGNIYKDYSCLLSGAQNIDGVSGQSGSGGKTQGRVRIVKTKEDLATAKFNDGEVLVCGMTAPEYLPLMIKAVAVITDMGGILSHAAIVCRELKKPAVVGTKNATQVLKDGDLVEVDGENGAVRMI</sequence>
<evidence type="ECO:0000259" key="4">
    <source>
        <dbReference type="Pfam" id="PF00391"/>
    </source>
</evidence>
<dbReference type="PANTHER" id="PTHR43030:SF1">
    <property type="entry name" value="PHOSPHOENOLPYRUVATE SYNTHASE"/>
    <property type="match status" value="1"/>
</dbReference>
<dbReference type="GO" id="GO:0008986">
    <property type="term" value="F:pyruvate, water dikinase activity"/>
    <property type="evidence" value="ECO:0007669"/>
    <property type="project" value="InterPro"/>
</dbReference>
<accession>A0A1F6NXF1</accession>
<evidence type="ECO:0000313" key="5">
    <source>
        <dbReference type="EMBL" id="OGH88595.1"/>
    </source>
</evidence>
<evidence type="ECO:0000313" key="6">
    <source>
        <dbReference type="Proteomes" id="UP000177907"/>
    </source>
</evidence>
<dbReference type="STRING" id="1798704.A3J93_00640"/>
<evidence type="ECO:0000256" key="2">
    <source>
        <dbReference type="ARBA" id="ARBA00022741"/>
    </source>
</evidence>
<dbReference type="GO" id="GO:0005524">
    <property type="term" value="F:ATP binding"/>
    <property type="evidence" value="ECO:0007669"/>
    <property type="project" value="UniProtKB-KW"/>
</dbReference>
<name>A0A1F6NXF1_9BACT</name>
<reference evidence="5 6" key="1">
    <citation type="journal article" date="2016" name="Nat. Commun.">
        <title>Thousands of microbial genomes shed light on interconnected biogeochemical processes in an aquifer system.</title>
        <authorList>
            <person name="Anantharaman K."/>
            <person name="Brown C.T."/>
            <person name="Hug L.A."/>
            <person name="Sharon I."/>
            <person name="Castelle C.J."/>
            <person name="Probst A.J."/>
            <person name="Thomas B.C."/>
            <person name="Singh A."/>
            <person name="Wilkins M.J."/>
            <person name="Karaoz U."/>
            <person name="Brodie E.L."/>
            <person name="Williams K.H."/>
            <person name="Hubbard S.S."/>
            <person name="Banfield J.F."/>
        </authorList>
    </citation>
    <scope>NUCLEOTIDE SEQUENCE [LARGE SCALE GENOMIC DNA]</scope>
</reference>
<organism evidence="5 6">
    <name type="scientific">Candidatus Magasanikbacteria bacterium RIFOXYC2_FULL_42_28</name>
    <dbReference type="NCBI Taxonomy" id="1798704"/>
    <lineage>
        <taxon>Bacteria</taxon>
        <taxon>Candidatus Magasanikiibacteriota</taxon>
    </lineage>
</organism>
<dbReference type="AlphaFoldDB" id="A0A1F6NXF1"/>
<comment type="similarity">
    <text evidence="1">Belongs to the PEP-utilizing enzyme family.</text>
</comment>
<keyword evidence="3" id="KW-0067">ATP-binding</keyword>
<keyword evidence="2" id="KW-0547">Nucleotide-binding</keyword>
<comment type="caution">
    <text evidence="5">The sequence shown here is derived from an EMBL/GenBank/DDBJ whole genome shotgun (WGS) entry which is preliminary data.</text>
</comment>
<dbReference type="SUPFAM" id="SSF52009">
    <property type="entry name" value="Phosphohistidine domain"/>
    <property type="match status" value="1"/>
</dbReference>
<proteinExistence type="inferred from homology"/>
<dbReference type="Gene3D" id="3.50.30.10">
    <property type="entry name" value="Phosphohistidine domain"/>
    <property type="match status" value="1"/>
</dbReference>
<dbReference type="EMBL" id="MFQZ01000001">
    <property type="protein sequence ID" value="OGH88595.1"/>
    <property type="molecule type" value="Genomic_DNA"/>
</dbReference>
<dbReference type="InterPro" id="IPR006319">
    <property type="entry name" value="PEP_synth"/>
</dbReference>
<dbReference type="Proteomes" id="UP000177907">
    <property type="component" value="Unassembled WGS sequence"/>
</dbReference>
<evidence type="ECO:0000256" key="3">
    <source>
        <dbReference type="ARBA" id="ARBA00022840"/>
    </source>
</evidence>
<dbReference type="InterPro" id="IPR008279">
    <property type="entry name" value="PEP-util_enz_mobile_dom"/>
</dbReference>
<dbReference type="Pfam" id="PF00391">
    <property type="entry name" value="PEP-utilizers"/>
    <property type="match status" value="1"/>
</dbReference>
<dbReference type="InterPro" id="IPR036637">
    <property type="entry name" value="Phosphohistidine_dom_sf"/>
</dbReference>
<gene>
    <name evidence="5" type="ORF">A3J93_00640</name>
</gene>
<dbReference type="PANTHER" id="PTHR43030">
    <property type="entry name" value="PHOSPHOENOLPYRUVATE SYNTHASE"/>
    <property type="match status" value="1"/>
</dbReference>
<feature type="domain" description="PEP-utilising enzyme mobile" evidence="4">
    <location>
        <begin position="289"/>
        <end position="360"/>
    </location>
</feature>